<proteinExistence type="predicted"/>
<evidence type="ECO:0000313" key="2">
    <source>
        <dbReference type="EMBL" id="STD17979.1"/>
    </source>
</evidence>
<name>A0A376F3R8_ENTAS</name>
<reference evidence="2 3" key="1">
    <citation type="submission" date="2018-06" db="EMBL/GenBank/DDBJ databases">
        <authorList>
            <consortium name="Pathogen Informatics"/>
            <person name="Doyle S."/>
        </authorList>
    </citation>
    <scope>NUCLEOTIDE SEQUENCE [LARGE SCALE GENOMIC DNA]</scope>
    <source>
        <strain evidence="2 3">NCTC12123</strain>
    </source>
</reference>
<accession>A0A376F3R8</accession>
<evidence type="ECO:0000256" key="1">
    <source>
        <dbReference type="SAM" id="MobiDB-lite"/>
    </source>
</evidence>
<dbReference type="EMBL" id="UFYI01000007">
    <property type="protein sequence ID" value="STD17979.1"/>
    <property type="molecule type" value="Genomic_DNA"/>
</dbReference>
<dbReference type="AlphaFoldDB" id="A0A376F3R8"/>
<feature type="region of interest" description="Disordered" evidence="1">
    <location>
        <begin position="26"/>
        <end position="45"/>
    </location>
</feature>
<organism evidence="2 3">
    <name type="scientific">Enterobacter asburiae</name>
    <dbReference type="NCBI Taxonomy" id="61645"/>
    <lineage>
        <taxon>Bacteria</taxon>
        <taxon>Pseudomonadati</taxon>
        <taxon>Pseudomonadota</taxon>
        <taxon>Gammaproteobacteria</taxon>
        <taxon>Enterobacterales</taxon>
        <taxon>Enterobacteriaceae</taxon>
        <taxon>Enterobacter</taxon>
        <taxon>Enterobacter cloacae complex</taxon>
    </lineage>
</organism>
<dbReference type="Proteomes" id="UP000255163">
    <property type="component" value="Unassembled WGS sequence"/>
</dbReference>
<protein>
    <submittedName>
        <fullName evidence="2">Uncharacterized protein</fullName>
    </submittedName>
</protein>
<gene>
    <name evidence="2" type="ORF">NCTC12123_00141</name>
</gene>
<sequence length="66" mass="6969">MPVYATPEELNNGFTPAGNVLAAPTGFDVPLPEGTNPEPQQDEPSVWGQHFARITCLAKCSAGQTV</sequence>
<evidence type="ECO:0000313" key="3">
    <source>
        <dbReference type="Proteomes" id="UP000255163"/>
    </source>
</evidence>